<evidence type="ECO:0000256" key="1">
    <source>
        <dbReference type="SAM" id="MobiDB-lite"/>
    </source>
</evidence>
<feature type="region of interest" description="Disordered" evidence="1">
    <location>
        <begin position="1"/>
        <end position="201"/>
    </location>
</feature>
<dbReference type="Pfam" id="PF07722">
    <property type="entry name" value="Peptidase_C26"/>
    <property type="match status" value="1"/>
</dbReference>
<gene>
    <name evidence="2" type="ORF">SAMN05443245_2683</name>
</gene>
<dbReference type="EMBL" id="FNKP01000001">
    <property type="protein sequence ID" value="SDQ76802.1"/>
    <property type="molecule type" value="Genomic_DNA"/>
</dbReference>
<feature type="compositionally biased region" description="Low complexity" evidence="1">
    <location>
        <begin position="147"/>
        <end position="159"/>
    </location>
</feature>
<dbReference type="RefSeq" id="WP_074765149.1">
    <property type="nucleotide sequence ID" value="NZ_FNKP01000001.1"/>
</dbReference>
<dbReference type="CDD" id="cd01745">
    <property type="entry name" value="GATase1_2"/>
    <property type="match status" value="1"/>
</dbReference>
<feature type="region of interest" description="Disordered" evidence="1">
    <location>
        <begin position="221"/>
        <end position="262"/>
    </location>
</feature>
<reference evidence="3" key="1">
    <citation type="submission" date="2016-10" db="EMBL/GenBank/DDBJ databases">
        <authorList>
            <person name="Varghese N."/>
        </authorList>
    </citation>
    <scope>NUCLEOTIDE SEQUENCE [LARGE SCALE GENOMIC DNA]</scope>
    <source>
        <strain evidence="3">GAS106B</strain>
    </source>
</reference>
<dbReference type="SUPFAM" id="SSF52317">
    <property type="entry name" value="Class I glutamine amidotransferase-like"/>
    <property type="match status" value="1"/>
</dbReference>
<dbReference type="Gene3D" id="3.40.50.880">
    <property type="match status" value="1"/>
</dbReference>
<keyword evidence="3" id="KW-1185">Reference proteome</keyword>
<keyword evidence="2" id="KW-0378">Hydrolase</keyword>
<proteinExistence type="predicted"/>
<dbReference type="PROSITE" id="PS51273">
    <property type="entry name" value="GATASE_TYPE_1"/>
    <property type="match status" value="1"/>
</dbReference>
<feature type="compositionally biased region" description="Low complexity" evidence="1">
    <location>
        <begin position="221"/>
        <end position="247"/>
    </location>
</feature>
<feature type="compositionally biased region" description="Pro residues" evidence="1">
    <location>
        <begin position="248"/>
        <end position="260"/>
    </location>
</feature>
<protein>
    <submittedName>
        <fullName evidence="2">Gamma-glutamyl-gamma-aminobutyrate hydrolase PuuD (Putrescine degradation), contains GATase1-like domain</fullName>
    </submittedName>
</protein>
<feature type="compositionally biased region" description="Basic and acidic residues" evidence="1">
    <location>
        <begin position="160"/>
        <end position="174"/>
    </location>
</feature>
<dbReference type="GO" id="GO:0006598">
    <property type="term" value="P:polyamine catabolic process"/>
    <property type="evidence" value="ECO:0007669"/>
    <property type="project" value="TreeGrafter"/>
</dbReference>
<dbReference type="InterPro" id="IPR044668">
    <property type="entry name" value="PuuD-like"/>
</dbReference>
<dbReference type="PANTHER" id="PTHR43235:SF1">
    <property type="entry name" value="GLUTAMINE AMIDOTRANSFERASE PB2B2.05-RELATED"/>
    <property type="match status" value="1"/>
</dbReference>
<dbReference type="PANTHER" id="PTHR43235">
    <property type="entry name" value="GLUTAMINE AMIDOTRANSFERASE PB2B2.05-RELATED"/>
    <property type="match status" value="1"/>
</dbReference>
<dbReference type="AlphaFoldDB" id="A0A1H1DK21"/>
<accession>A0A1H1DK21</accession>
<dbReference type="GO" id="GO:0033969">
    <property type="term" value="F:gamma-glutamyl-gamma-aminobutyrate hydrolase activity"/>
    <property type="evidence" value="ECO:0007669"/>
    <property type="project" value="TreeGrafter"/>
</dbReference>
<dbReference type="InterPro" id="IPR029062">
    <property type="entry name" value="Class_I_gatase-like"/>
</dbReference>
<feature type="compositionally biased region" description="Low complexity" evidence="1">
    <location>
        <begin position="9"/>
        <end position="47"/>
    </location>
</feature>
<dbReference type="Proteomes" id="UP000183487">
    <property type="component" value="Unassembled WGS sequence"/>
</dbReference>
<feature type="compositionally biased region" description="Low complexity" evidence="1">
    <location>
        <begin position="66"/>
        <end position="90"/>
    </location>
</feature>
<name>A0A1H1DK21_9BURK</name>
<evidence type="ECO:0000313" key="2">
    <source>
        <dbReference type="EMBL" id="SDQ76802.1"/>
    </source>
</evidence>
<evidence type="ECO:0000313" key="3">
    <source>
        <dbReference type="Proteomes" id="UP000183487"/>
    </source>
</evidence>
<organism evidence="2 3">
    <name type="scientific">Paraburkholderia fungorum</name>
    <dbReference type="NCBI Taxonomy" id="134537"/>
    <lineage>
        <taxon>Bacteria</taxon>
        <taxon>Pseudomonadati</taxon>
        <taxon>Pseudomonadota</taxon>
        <taxon>Betaproteobacteria</taxon>
        <taxon>Burkholderiales</taxon>
        <taxon>Burkholderiaceae</taxon>
        <taxon>Paraburkholderia</taxon>
    </lineage>
</organism>
<dbReference type="OrthoDB" id="9813383at2"/>
<dbReference type="InterPro" id="IPR011697">
    <property type="entry name" value="Peptidase_C26"/>
</dbReference>
<sequence>MSENKPENAGTPGSPSSPAPSGANAGVPSSAAPGVPTPGTTPVEPAASLPPSHEDAIQSPMKDIAAKSAGEGATASASPASPVAPATGTARSTSLPDDASANAHLASTPSEAAEEAAVRSSTDDPDSASAVTPTDPQSARQRDAAEARSSAAASTAKQEAAVHERDARHGRGHSEPVTSTNAEPAAATKTVPPVAPTLASSDPIAGELTTTIEAEDVAATEADAAPASRPAGAPPRGFGAAPDFTATNPPPPNALPPSPPRYLKQNDSAWTVFGRIIAARARQLFDRAGQRITQRTLRIGVSARIFHPEPGAKGLRGKTLQYLEESIAHWVMSRDVLVFMIPTVGHQGMLHPSNIRLRDYAKHLDGLLLQGGADVSPQSYAEAATSHEWPGDRVRDMYELELLHEFIESGKPVLGVCRGCQLINVAFGGTLYQDIATDVPTAGAHVNENYDQHRHGIHFPDGSTLVNMFPGRRDAIVNSIHHQAVKTLGRDLNIEAVSASDGIIEAVRYRRAPFVMGVQWHPEFHRAGGPELLDCTPLLDTFLRVARETRF</sequence>
<dbReference type="GO" id="GO:0005829">
    <property type="term" value="C:cytosol"/>
    <property type="evidence" value="ECO:0007669"/>
    <property type="project" value="TreeGrafter"/>
</dbReference>